<protein>
    <submittedName>
        <fullName evidence="1">Integrase catalytic domain-containing protein</fullName>
    </submittedName>
</protein>
<accession>A0A8X6YH03</accession>
<dbReference type="Proteomes" id="UP000886998">
    <property type="component" value="Unassembled WGS sequence"/>
</dbReference>
<organism evidence="1 2">
    <name type="scientific">Trichonephila inaurata madagascariensis</name>
    <dbReference type="NCBI Taxonomy" id="2747483"/>
    <lineage>
        <taxon>Eukaryota</taxon>
        <taxon>Metazoa</taxon>
        <taxon>Ecdysozoa</taxon>
        <taxon>Arthropoda</taxon>
        <taxon>Chelicerata</taxon>
        <taxon>Arachnida</taxon>
        <taxon>Araneae</taxon>
        <taxon>Araneomorphae</taxon>
        <taxon>Entelegynae</taxon>
        <taxon>Araneoidea</taxon>
        <taxon>Nephilidae</taxon>
        <taxon>Trichonephila</taxon>
        <taxon>Trichonephila inaurata</taxon>
    </lineage>
</organism>
<dbReference type="Gene3D" id="3.30.420.10">
    <property type="entry name" value="Ribonuclease H-like superfamily/Ribonuclease H"/>
    <property type="match status" value="1"/>
</dbReference>
<keyword evidence="2" id="KW-1185">Reference proteome</keyword>
<comment type="caution">
    <text evidence="1">The sequence shown here is derived from an EMBL/GenBank/DDBJ whole genome shotgun (WGS) entry which is preliminary data.</text>
</comment>
<evidence type="ECO:0000313" key="1">
    <source>
        <dbReference type="EMBL" id="GFY69404.1"/>
    </source>
</evidence>
<sequence length="152" mass="17456">MNTRSYQLMGNLPPIQFPQIRPFENTGLYSAGPLTTKCAHKRNVTKFKAYICLFICAKALHLELVWDLSIAVFLAALRRFIARRSHPSKILSPIMDLILKALRVIRESSWSFVLLADTTFSKEYWVGLSFLHKPHILEINGIRPSKVPNNYL</sequence>
<gene>
    <name evidence="1" type="primary">AVEN_145908_1</name>
    <name evidence="1" type="ORF">TNIN_334681</name>
</gene>
<reference evidence="1" key="1">
    <citation type="submission" date="2020-08" db="EMBL/GenBank/DDBJ databases">
        <title>Multicomponent nature underlies the extraordinary mechanical properties of spider dragline silk.</title>
        <authorList>
            <person name="Kono N."/>
            <person name="Nakamura H."/>
            <person name="Mori M."/>
            <person name="Yoshida Y."/>
            <person name="Ohtoshi R."/>
            <person name="Malay A.D."/>
            <person name="Moran D.A.P."/>
            <person name="Tomita M."/>
            <person name="Numata K."/>
            <person name="Arakawa K."/>
        </authorList>
    </citation>
    <scope>NUCLEOTIDE SEQUENCE</scope>
</reference>
<dbReference type="InterPro" id="IPR036397">
    <property type="entry name" value="RNaseH_sf"/>
</dbReference>
<name>A0A8X6YH03_9ARAC</name>
<evidence type="ECO:0000313" key="2">
    <source>
        <dbReference type="Proteomes" id="UP000886998"/>
    </source>
</evidence>
<dbReference type="AlphaFoldDB" id="A0A8X6YH03"/>
<dbReference type="EMBL" id="BMAV01017598">
    <property type="protein sequence ID" value="GFY69404.1"/>
    <property type="molecule type" value="Genomic_DNA"/>
</dbReference>
<dbReference type="GO" id="GO:0003676">
    <property type="term" value="F:nucleic acid binding"/>
    <property type="evidence" value="ECO:0007669"/>
    <property type="project" value="InterPro"/>
</dbReference>
<proteinExistence type="predicted"/>